<organism evidence="1 2">
    <name type="scientific">Portunus trituberculatus</name>
    <name type="common">Swimming crab</name>
    <name type="synonym">Neptunus trituberculatus</name>
    <dbReference type="NCBI Taxonomy" id="210409"/>
    <lineage>
        <taxon>Eukaryota</taxon>
        <taxon>Metazoa</taxon>
        <taxon>Ecdysozoa</taxon>
        <taxon>Arthropoda</taxon>
        <taxon>Crustacea</taxon>
        <taxon>Multicrustacea</taxon>
        <taxon>Malacostraca</taxon>
        <taxon>Eumalacostraca</taxon>
        <taxon>Eucarida</taxon>
        <taxon>Decapoda</taxon>
        <taxon>Pleocyemata</taxon>
        <taxon>Brachyura</taxon>
        <taxon>Eubrachyura</taxon>
        <taxon>Portunoidea</taxon>
        <taxon>Portunidae</taxon>
        <taxon>Portuninae</taxon>
        <taxon>Portunus</taxon>
    </lineage>
</organism>
<name>A0A5B7GMU1_PORTR</name>
<evidence type="ECO:0000313" key="1">
    <source>
        <dbReference type="EMBL" id="MPC58368.1"/>
    </source>
</evidence>
<gene>
    <name evidence="1" type="ORF">E2C01_052369</name>
</gene>
<protein>
    <submittedName>
        <fullName evidence="1">Uncharacterized protein</fullName>
    </submittedName>
</protein>
<keyword evidence="2" id="KW-1185">Reference proteome</keyword>
<reference evidence="1 2" key="1">
    <citation type="submission" date="2019-05" db="EMBL/GenBank/DDBJ databases">
        <title>Another draft genome of Portunus trituberculatus and its Hox gene families provides insights of decapod evolution.</title>
        <authorList>
            <person name="Jeong J.-H."/>
            <person name="Song I."/>
            <person name="Kim S."/>
            <person name="Choi T."/>
            <person name="Kim D."/>
            <person name="Ryu S."/>
            <person name="Kim W."/>
        </authorList>
    </citation>
    <scope>NUCLEOTIDE SEQUENCE [LARGE SCALE GENOMIC DNA]</scope>
    <source>
        <tissue evidence="1">Muscle</tissue>
    </source>
</reference>
<dbReference type="AlphaFoldDB" id="A0A5B7GMU1"/>
<proteinExistence type="predicted"/>
<sequence>MYADLQAPSAEPHLTVGLPISVEARKFVAAGEACAGDDGEHRWDISGTWEAGGGTDQAWVLARDT</sequence>
<comment type="caution">
    <text evidence="1">The sequence shown here is derived from an EMBL/GenBank/DDBJ whole genome shotgun (WGS) entry which is preliminary data.</text>
</comment>
<accession>A0A5B7GMU1</accession>
<evidence type="ECO:0000313" key="2">
    <source>
        <dbReference type="Proteomes" id="UP000324222"/>
    </source>
</evidence>
<dbReference type="EMBL" id="VSRR010015609">
    <property type="protein sequence ID" value="MPC58368.1"/>
    <property type="molecule type" value="Genomic_DNA"/>
</dbReference>
<dbReference type="Proteomes" id="UP000324222">
    <property type="component" value="Unassembled WGS sequence"/>
</dbReference>